<accession>A0A9D1H3M6</accession>
<name>A0A9D1H3M6_9FIRM</name>
<gene>
    <name evidence="3" type="ORF">IAA60_08540</name>
</gene>
<proteinExistence type="predicted"/>
<evidence type="ECO:0000313" key="4">
    <source>
        <dbReference type="Proteomes" id="UP000824165"/>
    </source>
</evidence>
<evidence type="ECO:0000256" key="2">
    <source>
        <dbReference type="SAM" id="Phobius"/>
    </source>
</evidence>
<organism evidence="3 4">
    <name type="scientific">Candidatus Ornithomonoglobus intestinigallinarum</name>
    <dbReference type="NCBI Taxonomy" id="2840894"/>
    <lineage>
        <taxon>Bacteria</taxon>
        <taxon>Bacillati</taxon>
        <taxon>Bacillota</taxon>
        <taxon>Clostridia</taxon>
        <taxon>Candidatus Ornithomonoglobus</taxon>
    </lineage>
</organism>
<sequence>MAGKSRGSADKMMNVIIAVVIIAVLGLAGYAVYDKLSANILNEAIANGEKEATVGYLAEQSGMSVEDYLAQYGISGLDKNATEEEMTDAMTVETYLSYIGAEMEDLTTQYHLSEAPALDANWGEIRKGFTMRNIVGDDDGFAQFKEIYGLDDSVTIDTPLTEAEPIIEESIKRMQEEAANATEAPATEAPADGETAEATEAPAEDAEAAEAPAEDAAE</sequence>
<reference evidence="3" key="1">
    <citation type="submission" date="2020-10" db="EMBL/GenBank/DDBJ databases">
        <authorList>
            <person name="Gilroy R."/>
        </authorList>
    </citation>
    <scope>NUCLEOTIDE SEQUENCE</scope>
    <source>
        <strain evidence="3">CHK181-108</strain>
    </source>
</reference>
<feature type="compositionally biased region" description="Acidic residues" evidence="1">
    <location>
        <begin position="194"/>
        <end position="218"/>
    </location>
</feature>
<keyword evidence="2" id="KW-0812">Transmembrane</keyword>
<feature type="compositionally biased region" description="Low complexity" evidence="1">
    <location>
        <begin position="177"/>
        <end position="193"/>
    </location>
</feature>
<evidence type="ECO:0000256" key="1">
    <source>
        <dbReference type="SAM" id="MobiDB-lite"/>
    </source>
</evidence>
<feature type="transmembrane region" description="Helical" evidence="2">
    <location>
        <begin position="12"/>
        <end position="33"/>
    </location>
</feature>
<protein>
    <submittedName>
        <fullName evidence="3">Uncharacterized protein</fullName>
    </submittedName>
</protein>
<keyword evidence="2" id="KW-1133">Transmembrane helix</keyword>
<dbReference type="EMBL" id="DVLU01000090">
    <property type="protein sequence ID" value="HIT85930.1"/>
    <property type="molecule type" value="Genomic_DNA"/>
</dbReference>
<comment type="caution">
    <text evidence="3">The sequence shown here is derived from an EMBL/GenBank/DDBJ whole genome shotgun (WGS) entry which is preliminary data.</text>
</comment>
<reference evidence="3" key="2">
    <citation type="journal article" date="2021" name="PeerJ">
        <title>Extensive microbial diversity within the chicken gut microbiome revealed by metagenomics and culture.</title>
        <authorList>
            <person name="Gilroy R."/>
            <person name="Ravi A."/>
            <person name="Getino M."/>
            <person name="Pursley I."/>
            <person name="Horton D.L."/>
            <person name="Alikhan N.F."/>
            <person name="Baker D."/>
            <person name="Gharbi K."/>
            <person name="Hall N."/>
            <person name="Watson M."/>
            <person name="Adriaenssens E.M."/>
            <person name="Foster-Nyarko E."/>
            <person name="Jarju S."/>
            <person name="Secka A."/>
            <person name="Antonio M."/>
            <person name="Oren A."/>
            <person name="Chaudhuri R.R."/>
            <person name="La Ragione R."/>
            <person name="Hildebrand F."/>
            <person name="Pallen M.J."/>
        </authorList>
    </citation>
    <scope>NUCLEOTIDE SEQUENCE</scope>
    <source>
        <strain evidence="3">CHK181-108</strain>
    </source>
</reference>
<feature type="region of interest" description="Disordered" evidence="1">
    <location>
        <begin position="172"/>
        <end position="218"/>
    </location>
</feature>
<dbReference type="Proteomes" id="UP000824165">
    <property type="component" value="Unassembled WGS sequence"/>
</dbReference>
<dbReference type="AlphaFoldDB" id="A0A9D1H3M6"/>
<evidence type="ECO:0000313" key="3">
    <source>
        <dbReference type="EMBL" id="HIT85930.1"/>
    </source>
</evidence>
<keyword evidence="2" id="KW-0472">Membrane</keyword>